<evidence type="ECO:0008006" key="4">
    <source>
        <dbReference type="Google" id="ProtNLM"/>
    </source>
</evidence>
<feature type="transmembrane region" description="Helical" evidence="1">
    <location>
        <begin position="185"/>
        <end position="207"/>
    </location>
</feature>
<feature type="transmembrane region" description="Helical" evidence="1">
    <location>
        <begin position="263"/>
        <end position="287"/>
    </location>
</feature>
<feature type="transmembrane region" description="Helical" evidence="1">
    <location>
        <begin position="114"/>
        <end position="133"/>
    </location>
</feature>
<sequence length="422" mass="45469">MSLARSVKISLAFVGLLVGAGFATGQEAIQYFISFGRIGIWGAVLAGVLMVAAGVVILQLGSYFLAEEHNMVFRHVSHPVVSRALDVSITLTLFAVGFVMLAGAGSTLNQQFGIPAWIGAGVMTLLVMVTGLLDVDKVSNIISAVTPLIVVAVVVAFVHTLTTLPGDLSGLESIATLADSPVRPWWLSGLNYTGMALLLGVSMCLVIGGTVPDPREAGLGGFLGGLLFSVLLLMNCVTLYLSSAQTEGAEVPMLRIFESIHPVAALLMVIVVFLMIYNTAIGMFYALGRRLTASRPQHYRPVFLLACLLGYAVSFAGFGNLMSYAYPAIGYVGMAMILIVCAWWVKERGTIVEETGRRFRMRALLTLRTDPGRRFSRRHAAMLQDVAEESNVEPATITGAIELEVERMLETEPQHEDEPLTR</sequence>
<dbReference type="Proteomes" id="UP000823854">
    <property type="component" value="Unassembled WGS sequence"/>
</dbReference>
<reference evidence="2" key="2">
    <citation type="submission" date="2021-04" db="EMBL/GenBank/DDBJ databases">
        <authorList>
            <person name="Gilroy R."/>
        </authorList>
    </citation>
    <scope>NUCLEOTIDE SEQUENCE</scope>
    <source>
        <strain evidence="2">CHK130-7132</strain>
    </source>
</reference>
<feature type="transmembrane region" description="Helical" evidence="1">
    <location>
        <begin position="219"/>
        <end position="243"/>
    </location>
</feature>
<feature type="transmembrane region" description="Helical" evidence="1">
    <location>
        <begin position="87"/>
        <end position="108"/>
    </location>
</feature>
<feature type="transmembrane region" description="Helical" evidence="1">
    <location>
        <begin position="38"/>
        <end position="66"/>
    </location>
</feature>
<dbReference type="PANTHER" id="PTHR37814">
    <property type="entry name" value="CONSERVED MEMBRANE PROTEIN"/>
    <property type="match status" value="1"/>
</dbReference>
<keyword evidence="1" id="KW-0472">Membrane</keyword>
<reference evidence="2" key="1">
    <citation type="journal article" date="2021" name="PeerJ">
        <title>Extensive microbial diversity within the chicken gut microbiome revealed by metagenomics and culture.</title>
        <authorList>
            <person name="Gilroy R."/>
            <person name="Ravi A."/>
            <person name="Getino M."/>
            <person name="Pursley I."/>
            <person name="Horton D.L."/>
            <person name="Alikhan N.F."/>
            <person name="Baker D."/>
            <person name="Gharbi K."/>
            <person name="Hall N."/>
            <person name="Watson M."/>
            <person name="Adriaenssens E.M."/>
            <person name="Foster-Nyarko E."/>
            <person name="Jarju S."/>
            <person name="Secka A."/>
            <person name="Antonio M."/>
            <person name="Oren A."/>
            <person name="Chaudhuri R.R."/>
            <person name="La Ragione R."/>
            <person name="Hildebrand F."/>
            <person name="Pallen M.J."/>
        </authorList>
    </citation>
    <scope>NUCLEOTIDE SEQUENCE</scope>
    <source>
        <strain evidence="2">CHK130-7132</strain>
    </source>
</reference>
<evidence type="ECO:0000256" key="1">
    <source>
        <dbReference type="SAM" id="Phobius"/>
    </source>
</evidence>
<protein>
    <recommendedName>
        <fullName evidence="4">Membrane protein YkvI</fullName>
    </recommendedName>
</protein>
<comment type="caution">
    <text evidence="2">The sequence shown here is derived from an EMBL/GenBank/DDBJ whole genome shotgun (WGS) entry which is preliminary data.</text>
</comment>
<feature type="transmembrane region" description="Helical" evidence="1">
    <location>
        <begin position="145"/>
        <end position="165"/>
    </location>
</feature>
<proteinExistence type="predicted"/>
<feature type="transmembrane region" description="Helical" evidence="1">
    <location>
        <begin position="299"/>
        <end position="318"/>
    </location>
</feature>
<feature type="transmembrane region" description="Helical" evidence="1">
    <location>
        <begin position="324"/>
        <end position="345"/>
    </location>
</feature>
<dbReference type="PANTHER" id="PTHR37814:SF1">
    <property type="entry name" value="MEMBRANE PROTEIN"/>
    <property type="match status" value="1"/>
</dbReference>
<name>A0A9D2TGR8_9MICO</name>
<evidence type="ECO:0000313" key="3">
    <source>
        <dbReference type="Proteomes" id="UP000823854"/>
    </source>
</evidence>
<organism evidence="2 3">
    <name type="scientific">Candidatus Brachybacterium intestinipullorum</name>
    <dbReference type="NCBI Taxonomy" id="2838512"/>
    <lineage>
        <taxon>Bacteria</taxon>
        <taxon>Bacillati</taxon>
        <taxon>Actinomycetota</taxon>
        <taxon>Actinomycetes</taxon>
        <taxon>Micrococcales</taxon>
        <taxon>Dermabacteraceae</taxon>
        <taxon>Brachybacterium</taxon>
    </lineage>
</organism>
<dbReference type="EMBL" id="DWWC01000133">
    <property type="protein sequence ID" value="HJC69429.1"/>
    <property type="molecule type" value="Genomic_DNA"/>
</dbReference>
<keyword evidence="1" id="KW-1133">Transmembrane helix</keyword>
<evidence type="ECO:0000313" key="2">
    <source>
        <dbReference type="EMBL" id="HJC69429.1"/>
    </source>
</evidence>
<dbReference type="InterPro" id="IPR038728">
    <property type="entry name" value="YkvI-like"/>
</dbReference>
<accession>A0A9D2TGR8</accession>
<keyword evidence="1" id="KW-0812">Transmembrane</keyword>
<dbReference type="AlphaFoldDB" id="A0A9D2TGR8"/>
<gene>
    <name evidence="2" type="ORF">H9932_07090</name>
</gene>